<dbReference type="PROSITE" id="PS51296">
    <property type="entry name" value="RIESKE"/>
    <property type="match status" value="1"/>
</dbReference>
<dbReference type="SUPFAM" id="SSF50022">
    <property type="entry name" value="ISP domain"/>
    <property type="match status" value="1"/>
</dbReference>
<dbReference type="AlphaFoldDB" id="A0A6P2C711"/>
<evidence type="ECO:0000256" key="3">
    <source>
        <dbReference type="ARBA" id="ARBA00023004"/>
    </source>
</evidence>
<dbReference type="InterPro" id="IPR017941">
    <property type="entry name" value="Rieske_2Fe-2S"/>
</dbReference>
<keyword evidence="7" id="KW-1185">Reference proteome</keyword>
<dbReference type="PANTHER" id="PTHR21496">
    <property type="entry name" value="FERREDOXIN-RELATED"/>
    <property type="match status" value="1"/>
</dbReference>
<proteinExistence type="predicted"/>
<keyword evidence="2" id="KW-0479">Metal-binding</keyword>
<keyword evidence="1" id="KW-0001">2Fe-2S</keyword>
<dbReference type="GO" id="GO:0016705">
    <property type="term" value="F:oxidoreductase activity, acting on paired donors, with incorporation or reduction of molecular oxygen"/>
    <property type="evidence" value="ECO:0007669"/>
    <property type="project" value="UniProtKB-ARBA"/>
</dbReference>
<keyword evidence="4" id="KW-0411">Iron-sulfur</keyword>
<feature type="domain" description="Rieske" evidence="5">
    <location>
        <begin position="3"/>
        <end position="107"/>
    </location>
</feature>
<dbReference type="RefSeq" id="WP_145851531.1">
    <property type="nucleotide sequence ID" value="NZ_RPFW01000001.1"/>
</dbReference>
<organism evidence="6 7">
    <name type="scientific">Trebonia kvetii</name>
    <dbReference type="NCBI Taxonomy" id="2480626"/>
    <lineage>
        <taxon>Bacteria</taxon>
        <taxon>Bacillati</taxon>
        <taxon>Actinomycetota</taxon>
        <taxon>Actinomycetes</taxon>
        <taxon>Streptosporangiales</taxon>
        <taxon>Treboniaceae</taxon>
        <taxon>Trebonia</taxon>
    </lineage>
</organism>
<keyword evidence="3" id="KW-0408">Iron</keyword>
<evidence type="ECO:0000256" key="1">
    <source>
        <dbReference type="ARBA" id="ARBA00022714"/>
    </source>
</evidence>
<dbReference type="OrthoDB" id="9795104at2"/>
<evidence type="ECO:0000313" key="6">
    <source>
        <dbReference type="EMBL" id="TVZ06777.1"/>
    </source>
</evidence>
<evidence type="ECO:0000256" key="4">
    <source>
        <dbReference type="ARBA" id="ARBA00023014"/>
    </source>
</evidence>
<accession>A0A6P2C711</accession>
<dbReference type="GO" id="GO:0046872">
    <property type="term" value="F:metal ion binding"/>
    <property type="evidence" value="ECO:0007669"/>
    <property type="project" value="UniProtKB-KW"/>
</dbReference>
<evidence type="ECO:0000256" key="2">
    <source>
        <dbReference type="ARBA" id="ARBA00022723"/>
    </source>
</evidence>
<evidence type="ECO:0000313" key="7">
    <source>
        <dbReference type="Proteomes" id="UP000460272"/>
    </source>
</evidence>
<protein>
    <submittedName>
        <fullName evidence="6">Rieske (2Fe-2S) protein</fullName>
    </submittedName>
</protein>
<dbReference type="EMBL" id="RPFW01000001">
    <property type="protein sequence ID" value="TVZ06777.1"/>
    <property type="molecule type" value="Genomic_DNA"/>
</dbReference>
<gene>
    <name evidence="6" type="ORF">EAS64_05305</name>
</gene>
<evidence type="ECO:0000259" key="5">
    <source>
        <dbReference type="PROSITE" id="PS51296"/>
    </source>
</evidence>
<dbReference type="PANTHER" id="PTHR21496:SF23">
    <property type="entry name" value="3-PHENYLPROPIONATE_CINNAMIC ACID DIOXYGENASE FERREDOXIN SUBUNIT"/>
    <property type="match status" value="1"/>
</dbReference>
<reference evidence="6 7" key="1">
    <citation type="submission" date="2018-11" db="EMBL/GenBank/DDBJ databases">
        <title>Trebonia kvetii gen.nov., sp.nov., a novel acidophilic actinobacterium, and proposal of the new actinobacterial family Treboniaceae fam. nov.</title>
        <authorList>
            <person name="Rapoport D."/>
            <person name="Sagova-Mareckova M."/>
            <person name="Sedlacek I."/>
            <person name="Provaznik J."/>
            <person name="Kralova S."/>
            <person name="Pavlinic D."/>
            <person name="Benes V."/>
            <person name="Kopecky J."/>
        </authorList>
    </citation>
    <scope>NUCLEOTIDE SEQUENCE [LARGE SCALE GENOMIC DNA]</scope>
    <source>
        <strain evidence="6 7">15Tr583</strain>
    </source>
</reference>
<dbReference type="Pfam" id="PF00355">
    <property type="entry name" value="Rieske"/>
    <property type="match status" value="1"/>
</dbReference>
<comment type="caution">
    <text evidence="6">The sequence shown here is derived from an EMBL/GenBank/DDBJ whole genome shotgun (WGS) entry which is preliminary data.</text>
</comment>
<dbReference type="Proteomes" id="UP000460272">
    <property type="component" value="Unassembled WGS sequence"/>
</dbReference>
<dbReference type="GO" id="GO:0004497">
    <property type="term" value="F:monooxygenase activity"/>
    <property type="evidence" value="ECO:0007669"/>
    <property type="project" value="UniProtKB-ARBA"/>
</dbReference>
<sequence length="166" mass="17678">MRVVVGKVSDFANGDRKIVEVNGKSIGVFRVDDRFYALRNRCPHQFGPLCMGTLAPRAISGGPGDVRLDSGPPLLACPWHGWEYDIATGQSFMGPGRGNVPALAYDVSVLPGSELLPAEGAEARTDGRVPGPYVAETVPVSVEQDYVVVEDSPARRAGDARNEAQA</sequence>
<dbReference type="GO" id="GO:0051537">
    <property type="term" value="F:2 iron, 2 sulfur cluster binding"/>
    <property type="evidence" value="ECO:0007669"/>
    <property type="project" value="UniProtKB-KW"/>
</dbReference>
<dbReference type="Gene3D" id="2.102.10.10">
    <property type="entry name" value="Rieske [2Fe-2S] iron-sulphur domain"/>
    <property type="match status" value="1"/>
</dbReference>
<dbReference type="InterPro" id="IPR036922">
    <property type="entry name" value="Rieske_2Fe-2S_sf"/>
</dbReference>
<name>A0A6P2C711_9ACTN</name>